<dbReference type="PROSITE" id="PS50893">
    <property type="entry name" value="ABC_TRANSPORTER_2"/>
    <property type="match status" value="1"/>
</dbReference>
<keyword evidence="7" id="KW-1185">Reference proteome</keyword>
<name>A0A0W1AYR6_9BACL</name>
<comment type="caution">
    <text evidence="6">The sequence shown here is derived from an EMBL/GenBank/DDBJ whole genome shotgun (WGS) entry which is preliminary data.</text>
</comment>
<sequence length="248" mass="27638">MIEIRNLNVDYFGNSALENVNIDIPFGYTIGIIGPNGAGKSTFIKSLLEVIKKRSGTVMVEGRDISEYKRKIAYVPQKNDIDLTFPITVKDTVLTGTYPNLKIFQRPGKKERQSVEECMTMVDISDLANKQISNLSGGQLQRVFIARALAQKADVFFLDEPFVGIDLVSEKIIVKLLKQLREEGKTILIVHHDLHEVEEYFDKVIILNKKLIAFGDVKDTFTADNILNAYGASLGNLVIKGMGGAEND</sequence>
<dbReference type="InterPro" id="IPR050153">
    <property type="entry name" value="Metal_Ion_Import_ABC"/>
</dbReference>
<proteinExistence type="inferred from homology"/>
<dbReference type="InterPro" id="IPR027417">
    <property type="entry name" value="P-loop_NTPase"/>
</dbReference>
<keyword evidence="4 6" id="KW-0067">ATP-binding</keyword>
<dbReference type="PANTHER" id="PTHR42734:SF5">
    <property type="entry name" value="IRON TRANSPORT SYSTEM ATP-BINDING PROTEIN HI_0361-RELATED"/>
    <property type="match status" value="1"/>
</dbReference>
<evidence type="ECO:0000256" key="3">
    <source>
        <dbReference type="ARBA" id="ARBA00022741"/>
    </source>
</evidence>
<accession>A0A0W1AYR6</accession>
<comment type="similarity">
    <text evidence="1">Belongs to the ABC transporter superfamily.</text>
</comment>
<protein>
    <submittedName>
        <fullName evidence="6">Manganese ABC transporter ATP-binding protein</fullName>
    </submittedName>
</protein>
<dbReference type="SMART" id="SM00382">
    <property type="entry name" value="AAA"/>
    <property type="match status" value="1"/>
</dbReference>
<evidence type="ECO:0000313" key="7">
    <source>
        <dbReference type="Proteomes" id="UP000054709"/>
    </source>
</evidence>
<keyword evidence="2" id="KW-0813">Transport</keyword>
<dbReference type="PANTHER" id="PTHR42734">
    <property type="entry name" value="METAL TRANSPORT SYSTEM ATP-BINDING PROTEIN TM_0124-RELATED"/>
    <property type="match status" value="1"/>
</dbReference>
<dbReference type="InterPro" id="IPR003593">
    <property type="entry name" value="AAA+_ATPase"/>
</dbReference>
<dbReference type="Gene3D" id="3.40.50.300">
    <property type="entry name" value="P-loop containing nucleotide triphosphate hydrolases"/>
    <property type="match status" value="1"/>
</dbReference>
<dbReference type="FunFam" id="3.40.50.300:FF:000134">
    <property type="entry name" value="Iron-enterobactin ABC transporter ATP-binding protein"/>
    <property type="match status" value="1"/>
</dbReference>
<organism evidence="6 7">
    <name type="scientific">Paenibacillus etheri</name>
    <dbReference type="NCBI Taxonomy" id="1306852"/>
    <lineage>
        <taxon>Bacteria</taxon>
        <taxon>Bacillati</taxon>
        <taxon>Bacillota</taxon>
        <taxon>Bacilli</taxon>
        <taxon>Bacillales</taxon>
        <taxon>Paenibacillaceae</taxon>
        <taxon>Paenibacillus</taxon>
    </lineage>
</organism>
<evidence type="ECO:0000256" key="4">
    <source>
        <dbReference type="ARBA" id="ARBA00022840"/>
    </source>
</evidence>
<dbReference type="OrthoDB" id="9806726at2"/>
<dbReference type="CDD" id="cd03235">
    <property type="entry name" value="ABC_Metallic_Cations"/>
    <property type="match status" value="1"/>
</dbReference>
<evidence type="ECO:0000256" key="1">
    <source>
        <dbReference type="ARBA" id="ARBA00005417"/>
    </source>
</evidence>
<evidence type="ECO:0000256" key="2">
    <source>
        <dbReference type="ARBA" id="ARBA00022448"/>
    </source>
</evidence>
<dbReference type="GO" id="GO:0016887">
    <property type="term" value="F:ATP hydrolysis activity"/>
    <property type="evidence" value="ECO:0007669"/>
    <property type="project" value="InterPro"/>
</dbReference>
<dbReference type="PROSITE" id="PS00211">
    <property type="entry name" value="ABC_TRANSPORTER_1"/>
    <property type="match status" value="1"/>
</dbReference>
<dbReference type="Pfam" id="PF00005">
    <property type="entry name" value="ABC_tran"/>
    <property type="match status" value="1"/>
</dbReference>
<feature type="domain" description="ABC transporter" evidence="5">
    <location>
        <begin position="2"/>
        <end position="234"/>
    </location>
</feature>
<evidence type="ECO:0000259" key="5">
    <source>
        <dbReference type="PROSITE" id="PS50893"/>
    </source>
</evidence>
<dbReference type="EMBL" id="LCZJ02000020">
    <property type="protein sequence ID" value="KTD86371.1"/>
    <property type="molecule type" value="Genomic_DNA"/>
</dbReference>
<keyword evidence="3" id="KW-0547">Nucleotide-binding</keyword>
<dbReference type="AlphaFoldDB" id="A0A0W1AYR6"/>
<dbReference type="SUPFAM" id="SSF52540">
    <property type="entry name" value="P-loop containing nucleoside triphosphate hydrolases"/>
    <property type="match status" value="1"/>
</dbReference>
<gene>
    <name evidence="6" type="ORF">UQ64_16090</name>
</gene>
<reference evidence="6 7" key="1">
    <citation type="journal article" date="2015" name="Int. Biodeterior. Biodegradation">
        <title>Physiological and genetic screening methods for the isolation of methyl tert-butyl ether-degrading bacteria for bioremediation purposes.</title>
        <authorList>
            <person name="Guisado I.M."/>
            <person name="Purswani J."/>
            <person name="Gonzalez Lopez J."/>
            <person name="Pozo C."/>
        </authorList>
    </citation>
    <scope>NUCLEOTIDE SEQUENCE [LARGE SCALE GENOMIC DNA]</scope>
    <source>
        <strain evidence="6 7">SH7</strain>
    </source>
</reference>
<dbReference type="InterPro" id="IPR003439">
    <property type="entry name" value="ABC_transporter-like_ATP-bd"/>
</dbReference>
<dbReference type="Proteomes" id="UP000054709">
    <property type="component" value="Unassembled WGS sequence"/>
</dbReference>
<dbReference type="GO" id="GO:0005524">
    <property type="term" value="F:ATP binding"/>
    <property type="evidence" value="ECO:0007669"/>
    <property type="project" value="UniProtKB-KW"/>
</dbReference>
<evidence type="ECO:0000313" key="6">
    <source>
        <dbReference type="EMBL" id="KTD86371.1"/>
    </source>
</evidence>
<dbReference type="InterPro" id="IPR017871">
    <property type="entry name" value="ABC_transporter-like_CS"/>
</dbReference>